<proteinExistence type="predicted"/>
<evidence type="ECO:0000313" key="2">
    <source>
        <dbReference type="Proteomes" id="UP000680304"/>
    </source>
</evidence>
<sequence>MLRGKQTWWFANRPVIIGTATVVGPDEGDGPLAADYDLIHPELDMQQKSWEKAERLLLEQASDLAMQHAGIDKTSCRSLSAAI</sequence>
<evidence type="ECO:0000313" key="1">
    <source>
        <dbReference type="EMBL" id="GIQ62224.1"/>
    </source>
</evidence>
<accession>A0ABQ4N218</accession>
<dbReference type="Gene3D" id="3.40.47.40">
    <property type="entry name" value="Stage V sporulation protein AD"/>
    <property type="match status" value="1"/>
</dbReference>
<dbReference type="EMBL" id="BOVJ01000024">
    <property type="protein sequence ID" value="GIQ62224.1"/>
    <property type="molecule type" value="Genomic_DNA"/>
</dbReference>
<dbReference type="InterPro" id="IPR038369">
    <property type="entry name" value="SpoVAD_sf"/>
</dbReference>
<name>A0ABQ4N218_9BACL</name>
<dbReference type="Pfam" id="PF07451">
    <property type="entry name" value="SpoVAD"/>
    <property type="match status" value="1"/>
</dbReference>
<organism evidence="1 2">
    <name type="scientific">Paenibacillus cisolokensis</name>
    <dbReference type="NCBI Taxonomy" id="1658519"/>
    <lineage>
        <taxon>Bacteria</taxon>
        <taxon>Bacillati</taxon>
        <taxon>Bacillota</taxon>
        <taxon>Bacilli</taxon>
        <taxon>Bacillales</taxon>
        <taxon>Paenibacillaceae</taxon>
        <taxon>Paenibacillus</taxon>
    </lineage>
</organism>
<reference evidence="1 2" key="1">
    <citation type="submission" date="2021-04" db="EMBL/GenBank/DDBJ databases">
        <title>Draft genome sequence of Paenibacillus cisolokensis, LC2-13A.</title>
        <authorList>
            <person name="Uke A."/>
            <person name="Chhe C."/>
            <person name="Baramee S."/>
            <person name="Kosugi A."/>
        </authorList>
    </citation>
    <scope>NUCLEOTIDE SEQUENCE [LARGE SCALE GENOMIC DNA]</scope>
    <source>
        <strain evidence="1 2">LC2-13A</strain>
    </source>
</reference>
<keyword evidence="2" id="KW-1185">Reference proteome</keyword>
<dbReference type="InterPro" id="IPR010894">
    <property type="entry name" value="SpoVAD"/>
</dbReference>
<comment type="caution">
    <text evidence="1">The sequence shown here is derived from an EMBL/GenBank/DDBJ whole genome shotgun (WGS) entry which is preliminary data.</text>
</comment>
<dbReference type="Proteomes" id="UP000680304">
    <property type="component" value="Unassembled WGS sequence"/>
</dbReference>
<gene>
    <name evidence="1" type="ORF">PACILC2_07920</name>
</gene>
<protein>
    <recommendedName>
        <fullName evidence="3">Stage V sporulation protein AD</fullName>
    </recommendedName>
</protein>
<evidence type="ECO:0008006" key="3">
    <source>
        <dbReference type="Google" id="ProtNLM"/>
    </source>
</evidence>